<organism evidence="3 5">
    <name type="scientific">Duganella violaceipulchra</name>
    <dbReference type="NCBI Taxonomy" id="2849652"/>
    <lineage>
        <taxon>Bacteria</taxon>
        <taxon>Pseudomonadati</taxon>
        <taxon>Pseudomonadota</taxon>
        <taxon>Betaproteobacteria</taxon>
        <taxon>Burkholderiales</taxon>
        <taxon>Oxalobacteraceae</taxon>
        <taxon>Telluria group</taxon>
        <taxon>Duganella</taxon>
    </lineage>
</organism>
<gene>
    <name evidence="3" type="ORF">KVP70_06695</name>
    <name evidence="4" type="ORF">L1274_002381</name>
</gene>
<evidence type="ECO:0000313" key="6">
    <source>
        <dbReference type="Proteomes" id="UP001162889"/>
    </source>
</evidence>
<evidence type="ECO:0000313" key="5">
    <source>
        <dbReference type="Proteomes" id="UP001155901"/>
    </source>
</evidence>
<reference evidence="3" key="1">
    <citation type="submission" date="2021-07" db="EMBL/GenBank/DDBJ databases">
        <title>Characterization of violacein-producing bacteria and related species.</title>
        <authorList>
            <person name="Wilson H.S."/>
            <person name="De Leon M.E."/>
        </authorList>
    </citation>
    <scope>NUCLEOTIDE SEQUENCE</scope>
    <source>
        <strain evidence="3">HSC-15S17</strain>
    </source>
</reference>
<evidence type="ECO:0000259" key="1">
    <source>
        <dbReference type="Pfam" id="PF25917"/>
    </source>
</evidence>
<dbReference type="EMBL" id="JALJZU010000004">
    <property type="protein sequence ID" value="MCP2008673.1"/>
    <property type="molecule type" value="Genomic_DNA"/>
</dbReference>
<dbReference type="AlphaFoldDB" id="A0AA41HBA7"/>
<feature type="domain" description="AprE-like beta-barrel" evidence="2">
    <location>
        <begin position="251"/>
        <end position="345"/>
    </location>
</feature>
<dbReference type="PANTHER" id="PTHR30386">
    <property type="entry name" value="MEMBRANE FUSION SUBUNIT OF EMRAB-TOLC MULTIDRUG EFFLUX PUMP"/>
    <property type="match status" value="1"/>
</dbReference>
<protein>
    <submittedName>
        <fullName evidence="3">HlyD family efflux transporter periplasmic adaptor subunit</fullName>
    </submittedName>
    <submittedName>
        <fullName evidence="4">Membrane fusion protein</fullName>
    </submittedName>
</protein>
<dbReference type="Pfam" id="PF26002">
    <property type="entry name" value="Beta-barrel_AprE"/>
    <property type="match status" value="1"/>
</dbReference>
<accession>A0AA41HBA7</accession>
<dbReference type="RefSeq" id="WP_217941381.1">
    <property type="nucleotide sequence ID" value="NZ_JAHTGR010000003.1"/>
</dbReference>
<name>A0AA41HBA7_9BURK</name>
<evidence type="ECO:0000259" key="2">
    <source>
        <dbReference type="Pfam" id="PF26002"/>
    </source>
</evidence>
<proteinExistence type="predicted"/>
<dbReference type="Proteomes" id="UP001162889">
    <property type="component" value="Unassembled WGS sequence"/>
</dbReference>
<evidence type="ECO:0000313" key="4">
    <source>
        <dbReference type="EMBL" id="MCP2008673.1"/>
    </source>
</evidence>
<evidence type="ECO:0000313" key="3">
    <source>
        <dbReference type="EMBL" id="MBV6320618.1"/>
    </source>
</evidence>
<dbReference type="InterPro" id="IPR058625">
    <property type="entry name" value="MdtA-like_BSH"/>
</dbReference>
<comment type="caution">
    <text evidence="3">The sequence shown here is derived from an EMBL/GenBank/DDBJ whole genome shotgun (WGS) entry which is preliminary data.</text>
</comment>
<dbReference type="Pfam" id="PF25917">
    <property type="entry name" value="BSH_RND"/>
    <property type="match status" value="1"/>
</dbReference>
<dbReference type="InterPro" id="IPR058982">
    <property type="entry name" value="Beta-barrel_AprE"/>
</dbReference>
<reference evidence="4" key="2">
    <citation type="submission" date="2022-03" db="EMBL/GenBank/DDBJ databases">
        <title>Genome Encyclopedia of Bacteria and Archaea VI: Functional Genomics of Type Strains.</title>
        <authorList>
            <person name="Whitman W."/>
        </authorList>
    </citation>
    <scope>NUCLEOTIDE SEQUENCE</scope>
    <source>
        <strain evidence="4">HSC-15S17</strain>
    </source>
</reference>
<keyword evidence="6" id="KW-1185">Reference proteome</keyword>
<dbReference type="EMBL" id="JAHTGR010000003">
    <property type="protein sequence ID" value="MBV6320618.1"/>
    <property type="molecule type" value="Genomic_DNA"/>
</dbReference>
<dbReference type="Proteomes" id="UP001155901">
    <property type="component" value="Unassembled WGS sequence"/>
</dbReference>
<dbReference type="PANTHER" id="PTHR30386:SF28">
    <property type="entry name" value="EXPORTED PROTEIN"/>
    <property type="match status" value="1"/>
</dbReference>
<feature type="domain" description="Multidrug resistance protein MdtA-like barrel-sandwich hybrid" evidence="1">
    <location>
        <begin position="18"/>
        <end position="235"/>
    </location>
</feature>
<sequence length="366" mass="40109">MRSAAIGQLMPVEGLIRILPKFSAEVREKRIIEGQHVQQGDVLFILSGERNYAVGAAVQSTISAQIQTRRLSLSEDVTRTAAMHRAQLALLKRQENSLLEVLGKLQSQIEARKARVAIFEKAARRFQSLQEQSFVSAAQTQEKLAALLEEQAALLSLGRDYEVSTRELSEVRSNLASLPLQQAKELAAIERSIEATKQEFIESESRRQEVVTAPVSGTVTVITAEAGQSVDPSRPLVSIVPDNSQLEARLFVGSKSVGFIRNGDTVKLRYQAFPYQKFGHAQGTVLSVSRAAAPSGELGGVGNLPGVSPSEPLYAVRVCLERQDVLAYGKREPLVTGMQVDADILQSARHLHEWVLDPLYSITGRM</sequence>
<dbReference type="InterPro" id="IPR050739">
    <property type="entry name" value="MFP"/>
</dbReference>